<gene>
    <name evidence="1" type="ORF">HB850_04080</name>
</gene>
<protein>
    <submittedName>
        <fullName evidence="1">Helix-turn-helix domain-containing protein</fullName>
    </submittedName>
</protein>
<evidence type="ECO:0000313" key="2">
    <source>
        <dbReference type="Proteomes" id="UP000569903"/>
    </source>
</evidence>
<dbReference type="EMBL" id="JAARQN010000002">
    <property type="protein sequence ID" value="MBC1456922.1"/>
    <property type="molecule type" value="Genomic_DNA"/>
</dbReference>
<reference evidence="1 2" key="1">
    <citation type="submission" date="2020-03" db="EMBL/GenBank/DDBJ databases">
        <title>Soil Listeria distribution.</title>
        <authorList>
            <person name="Liao J."/>
            <person name="Wiedmann M."/>
        </authorList>
    </citation>
    <scope>NUCLEOTIDE SEQUENCE [LARGE SCALE GENOMIC DNA]</scope>
    <source>
        <strain evidence="1 2">FSL L7-1614</strain>
    </source>
</reference>
<evidence type="ECO:0000313" key="1">
    <source>
        <dbReference type="EMBL" id="MBC1456922.1"/>
    </source>
</evidence>
<dbReference type="RefSeq" id="WP_185388300.1">
    <property type="nucleotide sequence ID" value="NZ_JAARQN010000002.1"/>
</dbReference>
<dbReference type="Proteomes" id="UP000569903">
    <property type="component" value="Unassembled WGS sequence"/>
</dbReference>
<proteinExistence type="predicted"/>
<name>A0A841YVC5_9LIST</name>
<organism evidence="1 2">
    <name type="scientific">Listeria newyorkensis</name>
    <dbReference type="NCBI Taxonomy" id="1497681"/>
    <lineage>
        <taxon>Bacteria</taxon>
        <taxon>Bacillati</taxon>
        <taxon>Bacillota</taxon>
        <taxon>Bacilli</taxon>
        <taxon>Bacillales</taxon>
        <taxon>Listeriaceae</taxon>
        <taxon>Listeria</taxon>
    </lineage>
</organism>
<accession>A0A841YVC5</accession>
<dbReference type="AlphaFoldDB" id="A0A841YVC5"/>
<comment type="caution">
    <text evidence="1">The sequence shown here is derived from an EMBL/GenBank/DDBJ whole genome shotgun (WGS) entry which is preliminary data.</text>
</comment>
<sequence>MNRQEELIGFLDREFLSRQEAIEHLNISKQCFHSLVTRGKITKIKKGSAVLFYRHEIESRKTDATLLRKKYRPFQHREEDDSQ</sequence>